<dbReference type="InterPro" id="IPR012349">
    <property type="entry name" value="Split_barrel_FMN-bd"/>
</dbReference>
<dbReference type="Proteomes" id="UP000283087">
    <property type="component" value="Unassembled WGS sequence"/>
</dbReference>
<dbReference type="AlphaFoldDB" id="A0A430KW63"/>
<comment type="similarity">
    <text evidence="1">Belongs to the non-flavoprotein flavin reductase family.</text>
</comment>
<organism evidence="4 5">
    <name type="scientific">Amphritea opalescens</name>
    <dbReference type="NCBI Taxonomy" id="2490544"/>
    <lineage>
        <taxon>Bacteria</taxon>
        <taxon>Pseudomonadati</taxon>
        <taxon>Pseudomonadota</taxon>
        <taxon>Gammaproteobacteria</taxon>
        <taxon>Oceanospirillales</taxon>
        <taxon>Oceanospirillaceae</taxon>
        <taxon>Amphritea</taxon>
    </lineage>
</organism>
<dbReference type="SUPFAM" id="SSF50475">
    <property type="entry name" value="FMN-binding split barrel"/>
    <property type="match status" value="1"/>
</dbReference>
<feature type="domain" description="Flavin reductase like" evidence="3">
    <location>
        <begin position="15"/>
        <end position="159"/>
    </location>
</feature>
<evidence type="ECO:0000313" key="4">
    <source>
        <dbReference type="EMBL" id="RTE67604.1"/>
    </source>
</evidence>
<sequence length="314" mass="34748">MSQTDFDPKDFRRALSQFPTGVTVITTIDAEGKPVGVTASSFNSVSMEPTLVLWSIDKGAHSLSAFEHAKHFAVNILGSDQVDTSNNFASRGEDKFANAAYTSGLGESPLLNEYAAQFECKTWAVYEGGDHLILVGEVIKYRYNDVVEPLVFARGHYAISAQHPETMNSSSPCEQANTEGDFVGDHLLYLVRNLYQELSASLYPKLQNEHDINPEEWRILARMTSCPAISISDLTGMVMQPEIALRQTADWMVEKDLVEYQTTDILKVTDKGAKIAARLRDLAITEEAKLLSQLPNNEAGQLKANLKTLIEKLS</sequence>
<evidence type="ECO:0000256" key="1">
    <source>
        <dbReference type="ARBA" id="ARBA00008898"/>
    </source>
</evidence>
<keyword evidence="2" id="KW-0560">Oxidoreductase</keyword>
<gene>
    <name evidence="4" type="ORF">EH243_01255</name>
</gene>
<keyword evidence="5" id="KW-1185">Reference proteome</keyword>
<dbReference type="EMBL" id="RQXW01000001">
    <property type="protein sequence ID" value="RTE67604.1"/>
    <property type="molecule type" value="Genomic_DNA"/>
</dbReference>
<dbReference type="RefSeq" id="WP_126156815.1">
    <property type="nucleotide sequence ID" value="NZ_RQXW01000001.1"/>
</dbReference>
<dbReference type="Pfam" id="PF01613">
    <property type="entry name" value="Flavin_Reduct"/>
    <property type="match status" value="1"/>
</dbReference>
<dbReference type="Gene3D" id="2.30.110.10">
    <property type="entry name" value="Electron Transport, Fmn-binding Protein, Chain A"/>
    <property type="match status" value="1"/>
</dbReference>
<evidence type="ECO:0000259" key="3">
    <source>
        <dbReference type="SMART" id="SM00903"/>
    </source>
</evidence>
<dbReference type="InterPro" id="IPR036390">
    <property type="entry name" value="WH_DNA-bd_sf"/>
</dbReference>
<dbReference type="SMART" id="SM00903">
    <property type="entry name" value="Flavin_Reduct"/>
    <property type="match status" value="1"/>
</dbReference>
<accession>A0A430KW63</accession>
<dbReference type="InterPro" id="IPR002563">
    <property type="entry name" value="Flavin_Rdtase-like_dom"/>
</dbReference>
<dbReference type="SUPFAM" id="SSF46785">
    <property type="entry name" value="Winged helix' DNA-binding domain"/>
    <property type="match status" value="1"/>
</dbReference>
<name>A0A430KW63_9GAMM</name>
<dbReference type="OrthoDB" id="9792858at2"/>
<dbReference type="PANTHER" id="PTHR30466">
    <property type="entry name" value="FLAVIN REDUCTASE"/>
    <property type="match status" value="1"/>
</dbReference>
<dbReference type="GO" id="GO:0042602">
    <property type="term" value="F:riboflavin reductase (NADPH) activity"/>
    <property type="evidence" value="ECO:0007669"/>
    <property type="project" value="TreeGrafter"/>
</dbReference>
<dbReference type="PANTHER" id="PTHR30466:SF11">
    <property type="entry name" value="FLAVIN-DEPENDENT MONOOXYGENASE, REDUCTASE SUBUNIT HSAB"/>
    <property type="match status" value="1"/>
</dbReference>
<dbReference type="InterPro" id="IPR036388">
    <property type="entry name" value="WH-like_DNA-bd_sf"/>
</dbReference>
<evidence type="ECO:0000313" key="5">
    <source>
        <dbReference type="Proteomes" id="UP000283087"/>
    </source>
</evidence>
<dbReference type="Gene3D" id="1.10.10.10">
    <property type="entry name" value="Winged helix-like DNA-binding domain superfamily/Winged helix DNA-binding domain"/>
    <property type="match status" value="1"/>
</dbReference>
<dbReference type="GO" id="GO:0010181">
    <property type="term" value="F:FMN binding"/>
    <property type="evidence" value="ECO:0007669"/>
    <property type="project" value="InterPro"/>
</dbReference>
<proteinExistence type="inferred from homology"/>
<reference evidence="4 5" key="1">
    <citation type="submission" date="2018-11" db="EMBL/GenBank/DDBJ databases">
        <title>The draft genome sequence of Amphritea opalescens ANRC-JH13T.</title>
        <authorList>
            <person name="Fang Z."/>
            <person name="Zhang Y."/>
            <person name="Han X."/>
        </authorList>
    </citation>
    <scope>NUCLEOTIDE SEQUENCE [LARGE SCALE GENOMIC DNA]</scope>
    <source>
        <strain evidence="4 5">ANRC-JH13</strain>
    </source>
</reference>
<comment type="caution">
    <text evidence="4">The sequence shown here is derived from an EMBL/GenBank/DDBJ whole genome shotgun (WGS) entry which is preliminary data.</text>
</comment>
<dbReference type="InterPro" id="IPR050268">
    <property type="entry name" value="NADH-dep_flavin_reductase"/>
</dbReference>
<evidence type="ECO:0000256" key="2">
    <source>
        <dbReference type="ARBA" id="ARBA00023002"/>
    </source>
</evidence>
<protein>
    <submittedName>
        <fullName evidence="4">Flavin reductase</fullName>
    </submittedName>
</protein>